<sequence length="110" mass="12400">MSIMQELEEAMKAREAAAQRVDELRSRAKEEGLEQIRTIVRDLGLTAEDLIKLAPRAAPAKTRNARKASAFWWINLADETQIWKGVGPKPTWLKELSPEEQEACKVAARS</sequence>
<dbReference type="EMBL" id="CABP01000085">
    <property type="protein sequence ID" value="CBI04806.1"/>
    <property type="molecule type" value="Genomic_DNA"/>
</dbReference>
<organism evidence="2">
    <name type="scientific">mine drainage metagenome</name>
    <dbReference type="NCBI Taxonomy" id="410659"/>
    <lineage>
        <taxon>unclassified sequences</taxon>
        <taxon>metagenomes</taxon>
        <taxon>ecological metagenomes</taxon>
    </lineage>
</organism>
<reference evidence="2" key="1">
    <citation type="submission" date="2009-10" db="EMBL/GenBank/DDBJ databases">
        <title>Diversity of trophic interactions inside an arsenic-rich microbial ecosystem.</title>
        <authorList>
            <person name="Bertin P.N."/>
            <person name="Heinrich-Salmeron A."/>
            <person name="Pelletier E."/>
            <person name="Goulhen-Chollet F."/>
            <person name="Arsene-Ploetze F."/>
            <person name="Gallien S."/>
            <person name="Calteau A."/>
            <person name="Vallenet D."/>
            <person name="Casiot C."/>
            <person name="Chane-Woon-Ming B."/>
            <person name="Giloteaux L."/>
            <person name="Barakat M."/>
            <person name="Bonnefoy V."/>
            <person name="Bruneel O."/>
            <person name="Chandler M."/>
            <person name="Cleiss J."/>
            <person name="Duran R."/>
            <person name="Elbaz-Poulichet F."/>
            <person name="Fonknechten N."/>
            <person name="Lauga B."/>
            <person name="Mornico D."/>
            <person name="Ortet P."/>
            <person name="Schaeffer C."/>
            <person name="Siguier P."/>
            <person name="Alexander Thil Smith A."/>
            <person name="Van Dorsselaer A."/>
            <person name="Weissenbach J."/>
            <person name="Medigue C."/>
            <person name="Le Paslier D."/>
        </authorList>
    </citation>
    <scope>NUCLEOTIDE SEQUENCE</scope>
</reference>
<accession>E6QC80</accession>
<gene>
    <name evidence="2" type="ORF">CARN5_1676</name>
</gene>
<dbReference type="AlphaFoldDB" id="E6QC80"/>
<evidence type="ECO:0000313" key="2">
    <source>
        <dbReference type="EMBL" id="CBI04806.1"/>
    </source>
</evidence>
<comment type="caution">
    <text evidence="2">The sequence shown here is derived from an EMBL/GenBank/DDBJ whole genome shotgun (WGS) entry which is preliminary data.</text>
</comment>
<feature type="coiled-coil region" evidence="1">
    <location>
        <begin position="4"/>
        <end position="34"/>
    </location>
</feature>
<keyword evidence="1" id="KW-0175">Coiled coil</keyword>
<evidence type="ECO:0000256" key="1">
    <source>
        <dbReference type="SAM" id="Coils"/>
    </source>
</evidence>
<protein>
    <submittedName>
        <fullName evidence="2">Putative Histone-like nucleoid-structuring protein H-NS</fullName>
    </submittedName>
</protein>
<proteinExistence type="predicted"/>
<name>E6QC80_9ZZZZ</name>